<feature type="transmembrane region" description="Helical" evidence="2">
    <location>
        <begin position="528"/>
        <end position="550"/>
    </location>
</feature>
<dbReference type="KEGG" id="efal:FH779_16030"/>
<feature type="transmembrane region" description="Helical" evidence="2">
    <location>
        <begin position="431"/>
        <end position="447"/>
    </location>
</feature>
<dbReference type="Proteomes" id="UP000510643">
    <property type="component" value="Chromosome"/>
</dbReference>
<accession>A0A7H9DWC0</accession>
<feature type="transmembrane region" description="Helical" evidence="2">
    <location>
        <begin position="274"/>
        <end position="292"/>
    </location>
</feature>
<evidence type="ECO:0000313" key="4">
    <source>
        <dbReference type="Proteomes" id="UP000510643"/>
    </source>
</evidence>
<feature type="transmembrane region" description="Helical" evidence="2">
    <location>
        <begin position="224"/>
        <end position="244"/>
    </location>
</feature>
<feature type="transmembrane region" description="Helical" evidence="2">
    <location>
        <begin position="556"/>
        <end position="577"/>
    </location>
</feature>
<keyword evidence="2" id="KW-0812">Transmembrane</keyword>
<protein>
    <submittedName>
        <fullName evidence="3">DUF2339 domain-containing protein</fullName>
    </submittedName>
</protein>
<dbReference type="PANTHER" id="PTHR38434:SF1">
    <property type="entry name" value="BLL2549 PROTEIN"/>
    <property type="match status" value="1"/>
</dbReference>
<feature type="transmembrane region" description="Helical" evidence="2">
    <location>
        <begin position="323"/>
        <end position="344"/>
    </location>
</feature>
<feature type="transmembrane region" description="Helical" evidence="2">
    <location>
        <begin position="251"/>
        <end position="268"/>
    </location>
</feature>
<dbReference type="AlphaFoldDB" id="A0A7H9DWC0"/>
<sequence length="786" mass="91017">MILVYMELNFKHSEKKLNFNLPKKQTMDFFIAIIILTLFVILFNKVTQLKKQLDYQDAKIKHLQEQLNAQETKPDPKPIVQKPEVVEEKITPQPEPISYQKETIQKSDLEELIEKTQSHPQPDESNFDKNLHNAIAFIKDNFLTIFGIVTLVLGIGYFVKYAIDQNWINETFRVMIGLVLGLGIIGTAHKIRKNFDIFSSILIGGGLTVLYFTLTIAFREYHLFSQNITFILLTIVTVFSIVMAMLYNRQVVAIFSIIGGFTAPLMISTGESNFVFLFGYLVILNLSMLYMSWRKNWQVISFIAFSFTFIYSIAWISHSKSNVQFLFFALLYIIFTITSFINYLKKEEFSVWNCLLFIFNTILSTILISAVYYFKVGDHNGLIAFIFGLMTALGALYIYKSSKQALLQNTFIGLSISLITTAIGLEFEANVVSVCFAIESTLLLFLWKKSHQNIFKIFFIALFPFFFIALSINWFDYIDSNNRLPIIINPVFSTSFIALVCSIANIYLMKDFETEEQFLGFKLTHSKFIFVSTSLLLMYTGILFELIYQIEPYFNFMLMISYVLIYTLFFIAFILALRKKFNLGNTLQLLLQISAGFCVLLLPLFAEIPSLTYRENFSISSYFIYITYLFPTAYIIYLLVKNKDFKNSKVLQIVTMFILVYVISFEKYNAFMLITLDEASANFTHQADIFRMILLPIIWAVLGFGMIYFGLKNQLKGFPIVGIILFGLIILKLYLVDVWEMSNVFRIVSFIVLGILILLTSFMYQKLRKLMFNLMEKPNPNKEAEH</sequence>
<feature type="transmembrane region" description="Helical" evidence="2">
    <location>
        <begin position="299"/>
        <end position="317"/>
    </location>
</feature>
<feature type="transmembrane region" description="Helical" evidence="2">
    <location>
        <begin position="454"/>
        <end position="475"/>
    </location>
</feature>
<keyword evidence="2" id="KW-0472">Membrane</keyword>
<feature type="coiled-coil region" evidence="1">
    <location>
        <begin position="46"/>
        <end position="73"/>
    </location>
</feature>
<feature type="transmembrane region" description="Helical" evidence="2">
    <location>
        <begin position="650"/>
        <end position="669"/>
    </location>
</feature>
<feature type="transmembrane region" description="Helical" evidence="2">
    <location>
        <begin position="618"/>
        <end position="638"/>
    </location>
</feature>
<feature type="transmembrane region" description="Helical" evidence="2">
    <location>
        <begin position="195"/>
        <end position="218"/>
    </location>
</feature>
<feature type="transmembrane region" description="Helical" evidence="2">
    <location>
        <begin position="142"/>
        <end position="159"/>
    </location>
</feature>
<organism evidence="3 4">
    <name type="scientific">Empedobacter falsenii</name>
    <dbReference type="NCBI Taxonomy" id="343874"/>
    <lineage>
        <taxon>Bacteria</taxon>
        <taxon>Pseudomonadati</taxon>
        <taxon>Bacteroidota</taxon>
        <taxon>Flavobacteriia</taxon>
        <taxon>Flavobacteriales</taxon>
        <taxon>Weeksellaceae</taxon>
        <taxon>Empedobacter</taxon>
    </lineage>
</organism>
<gene>
    <name evidence="3" type="ORF">FH779_16030</name>
</gene>
<evidence type="ECO:0000256" key="1">
    <source>
        <dbReference type="SAM" id="Coils"/>
    </source>
</evidence>
<evidence type="ECO:0000256" key="2">
    <source>
        <dbReference type="SAM" id="Phobius"/>
    </source>
</evidence>
<feature type="transmembrane region" description="Helical" evidence="2">
    <location>
        <begin position="351"/>
        <end position="374"/>
    </location>
</feature>
<reference evidence="3 4" key="1">
    <citation type="submission" date="2019-06" db="EMBL/GenBank/DDBJ databases">
        <title>Emergence of pandrug resistant Empedobacter falsenii in China.</title>
        <authorList>
            <person name="Dong N."/>
            <person name="Chen S."/>
            <person name="Zhang R."/>
        </authorList>
    </citation>
    <scope>NUCLEOTIDE SEQUENCE [LARGE SCALE GENOMIC DNA]</scope>
    <source>
        <strain evidence="3 4">1681-1</strain>
    </source>
</reference>
<dbReference type="PANTHER" id="PTHR38434">
    <property type="entry name" value="BLL2549 PROTEIN"/>
    <property type="match status" value="1"/>
</dbReference>
<proteinExistence type="predicted"/>
<feature type="transmembrane region" description="Helical" evidence="2">
    <location>
        <begin position="718"/>
        <end position="735"/>
    </location>
</feature>
<feature type="transmembrane region" description="Helical" evidence="2">
    <location>
        <begin position="689"/>
        <end position="711"/>
    </location>
</feature>
<feature type="transmembrane region" description="Helical" evidence="2">
    <location>
        <begin position="589"/>
        <end position="606"/>
    </location>
</feature>
<keyword evidence="4" id="KW-1185">Reference proteome</keyword>
<dbReference type="EMBL" id="CP040908">
    <property type="protein sequence ID" value="QLL59498.1"/>
    <property type="molecule type" value="Genomic_DNA"/>
</dbReference>
<dbReference type="InterPro" id="IPR019286">
    <property type="entry name" value="DUF2339_TM"/>
</dbReference>
<feature type="transmembrane region" description="Helical" evidence="2">
    <location>
        <begin position="747"/>
        <end position="764"/>
    </location>
</feature>
<keyword evidence="2" id="KW-1133">Transmembrane helix</keyword>
<feature type="transmembrane region" description="Helical" evidence="2">
    <location>
        <begin position="380"/>
        <end position="399"/>
    </location>
</feature>
<evidence type="ECO:0000313" key="3">
    <source>
        <dbReference type="EMBL" id="QLL59498.1"/>
    </source>
</evidence>
<feature type="transmembrane region" description="Helical" evidence="2">
    <location>
        <begin position="26"/>
        <end position="43"/>
    </location>
</feature>
<name>A0A7H9DWC0_9FLAO</name>
<feature type="transmembrane region" description="Helical" evidence="2">
    <location>
        <begin position="406"/>
        <end position="425"/>
    </location>
</feature>
<feature type="transmembrane region" description="Helical" evidence="2">
    <location>
        <begin position="487"/>
        <end position="508"/>
    </location>
</feature>
<dbReference type="Pfam" id="PF10101">
    <property type="entry name" value="DUF2339"/>
    <property type="match status" value="1"/>
</dbReference>
<keyword evidence="1" id="KW-0175">Coiled coil</keyword>
<feature type="transmembrane region" description="Helical" evidence="2">
    <location>
        <begin position="171"/>
        <end position="188"/>
    </location>
</feature>